<dbReference type="RefSeq" id="WP_180135917.1">
    <property type="nucleotide sequence ID" value="NZ_JABMKT010000014.1"/>
</dbReference>
<evidence type="ECO:0000259" key="2">
    <source>
        <dbReference type="Pfam" id="PF12146"/>
    </source>
</evidence>
<comment type="caution">
    <text evidence="3">The sequence shown here is derived from an EMBL/GenBank/DDBJ whole genome shotgun (WGS) entry which is preliminary data.</text>
</comment>
<dbReference type="InterPro" id="IPR029058">
    <property type="entry name" value="AB_hydrolase_fold"/>
</dbReference>
<dbReference type="EMBL" id="JABMKT010000014">
    <property type="protein sequence ID" value="NYV27879.1"/>
    <property type="molecule type" value="Genomic_DNA"/>
</dbReference>
<keyword evidence="3" id="KW-0378">Hydrolase</keyword>
<name>A0A7Z0PEN5_9FUSO</name>
<dbReference type="InterPro" id="IPR022742">
    <property type="entry name" value="Hydrolase_4"/>
</dbReference>
<proteinExistence type="predicted"/>
<dbReference type="Gene3D" id="3.40.50.1820">
    <property type="entry name" value="alpha/beta hydrolase"/>
    <property type="match status" value="1"/>
</dbReference>
<feature type="domain" description="Serine aminopeptidase S33" evidence="2">
    <location>
        <begin position="87"/>
        <end position="185"/>
    </location>
</feature>
<dbReference type="PANTHER" id="PTHR43358">
    <property type="entry name" value="ALPHA/BETA-HYDROLASE"/>
    <property type="match status" value="1"/>
</dbReference>
<organism evidence="3 4">
    <name type="scientific">Streptobacillus felis</name>
    <dbReference type="NCBI Taxonomy" id="1384509"/>
    <lineage>
        <taxon>Bacteria</taxon>
        <taxon>Fusobacteriati</taxon>
        <taxon>Fusobacteriota</taxon>
        <taxon>Fusobacteriia</taxon>
        <taxon>Fusobacteriales</taxon>
        <taxon>Leptotrichiaceae</taxon>
        <taxon>Streptobacillus</taxon>
    </lineage>
</organism>
<evidence type="ECO:0000256" key="1">
    <source>
        <dbReference type="SAM" id="Phobius"/>
    </source>
</evidence>
<evidence type="ECO:0000313" key="3">
    <source>
        <dbReference type="EMBL" id="NYV27879.1"/>
    </source>
</evidence>
<dbReference type="PANTHER" id="PTHR43358:SF4">
    <property type="entry name" value="ALPHA_BETA HYDROLASE FOLD-1 DOMAIN-CONTAINING PROTEIN"/>
    <property type="match status" value="1"/>
</dbReference>
<dbReference type="GO" id="GO:0016787">
    <property type="term" value="F:hydrolase activity"/>
    <property type="evidence" value="ECO:0007669"/>
    <property type="project" value="UniProtKB-KW"/>
</dbReference>
<keyword evidence="1" id="KW-1133">Transmembrane helix</keyword>
<dbReference type="AlphaFoldDB" id="A0A7Z0PEN5"/>
<dbReference type="Pfam" id="PF12146">
    <property type="entry name" value="Hydrolase_4"/>
    <property type="match status" value="1"/>
</dbReference>
<reference evidence="3 4" key="1">
    <citation type="submission" date="2020-05" db="EMBL/GenBank/DDBJ databases">
        <title>Streptobacillus felis strain LHL191014123.</title>
        <authorList>
            <person name="Fawzy A."/>
            <person name="Rau J."/>
            <person name="Risse K."/>
            <person name="Schauerte N."/>
            <person name="Geiger C."/>
            <person name="Blom J."/>
            <person name="Imirzalioglu C."/>
            <person name="Falgenhauer J."/>
            <person name="Bach A."/>
            <person name="Herden C."/>
            <person name="Eisenberg T."/>
        </authorList>
    </citation>
    <scope>NUCLEOTIDE SEQUENCE [LARGE SCALE GENOMIC DNA]</scope>
    <source>
        <strain evidence="3 4">LHL191014123</strain>
    </source>
</reference>
<feature type="transmembrane region" description="Helical" evidence="1">
    <location>
        <begin position="5"/>
        <end position="25"/>
    </location>
</feature>
<gene>
    <name evidence="3" type="ORF">HP397_03455</name>
</gene>
<dbReference type="InterPro" id="IPR052920">
    <property type="entry name" value="DNA-binding_regulatory"/>
</dbReference>
<keyword evidence="1" id="KW-0472">Membrane</keyword>
<accession>A0A7Z0PEN5</accession>
<dbReference type="Proteomes" id="UP000526184">
    <property type="component" value="Unassembled WGS sequence"/>
</dbReference>
<protein>
    <submittedName>
        <fullName evidence="3">Alpha/beta hydrolase</fullName>
    </submittedName>
</protein>
<dbReference type="SUPFAM" id="SSF53474">
    <property type="entry name" value="alpha/beta-Hydrolases"/>
    <property type="match status" value="1"/>
</dbReference>
<keyword evidence="4" id="KW-1185">Reference proteome</keyword>
<sequence length="306" mass="34995">MKKKIFLIITVVFTMLYFGIGNYFYNISINASTNKSKVSKQDFDGRVDNELEQNVAWFEENKVRINMESTTGFKLVGYKFVNKDTNNWVVMVHGFNSDSRELATHIRELYNLGYSVFSPDLISFGESEGTYISMGGKDSLDIAKWIDLLHVDYTDAKFALFGRSMGAATVLNSLEEVKDKNVVAFIEDSGYLTLRSIFAYQLKKLYSLPQFPILDMANTMVKIRAGYSIDDVDATNDIKQTKIPGLILHGSEDGFVPLDNSKKIYDLLNSEKEIVIFEDAKHVQAHYLYKDKYWSTVKVFLEDKLK</sequence>
<evidence type="ECO:0000313" key="4">
    <source>
        <dbReference type="Proteomes" id="UP000526184"/>
    </source>
</evidence>
<keyword evidence="1" id="KW-0812">Transmembrane</keyword>